<dbReference type="GeneID" id="113865771"/>
<dbReference type="Proteomes" id="UP000694853">
    <property type="component" value="Unplaced"/>
</dbReference>
<gene>
    <name evidence="2" type="primary">LOC113865771</name>
</gene>
<dbReference type="KEGG" id="aprc:113865771"/>
<reference evidence="2" key="2">
    <citation type="submission" date="2025-08" db="UniProtKB">
        <authorList>
            <consortium name="RefSeq"/>
        </authorList>
    </citation>
    <scope>IDENTIFICATION</scope>
    <source>
        <tissue evidence="2">Young leaves</tissue>
    </source>
</reference>
<protein>
    <submittedName>
        <fullName evidence="2">Uncharacterized protein LOC113865771</fullName>
    </submittedName>
</protein>
<keyword evidence="1" id="KW-1185">Reference proteome</keyword>
<dbReference type="AlphaFoldDB" id="A0A8B8LLQ7"/>
<accession>A0A8B8LLQ7</accession>
<evidence type="ECO:0000313" key="2">
    <source>
        <dbReference type="RefSeq" id="XP_027356313.1"/>
    </source>
</evidence>
<organism evidence="1 2">
    <name type="scientific">Abrus precatorius</name>
    <name type="common">Indian licorice</name>
    <name type="synonym">Glycine abrus</name>
    <dbReference type="NCBI Taxonomy" id="3816"/>
    <lineage>
        <taxon>Eukaryota</taxon>
        <taxon>Viridiplantae</taxon>
        <taxon>Streptophyta</taxon>
        <taxon>Embryophyta</taxon>
        <taxon>Tracheophyta</taxon>
        <taxon>Spermatophyta</taxon>
        <taxon>Magnoliopsida</taxon>
        <taxon>eudicotyledons</taxon>
        <taxon>Gunneridae</taxon>
        <taxon>Pentapetalae</taxon>
        <taxon>rosids</taxon>
        <taxon>fabids</taxon>
        <taxon>Fabales</taxon>
        <taxon>Fabaceae</taxon>
        <taxon>Papilionoideae</taxon>
        <taxon>50 kb inversion clade</taxon>
        <taxon>NPAAA clade</taxon>
        <taxon>indigoferoid/millettioid clade</taxon>
        <taxon>Abreae</taxon>
        <taxon>Abrus</taxon>
    </lineage>
</organism>
<proteinExistence type="predicted"/>
<dbReference type="RefSeq" id="XP_027356313.1">
    <property type="nucleotide sequence ID" value="XM_027500512.1"/>
</dbReference>
<sequence>MESEAINQPEPQKQMWCAKKQAAVHDEIRRMRQLPVNSAYVAHRLKVLNNILQLMSIQRTVSQEDELELLFAGLSL</sequence>
<name>A0A8B8LLQ7_ABRPR</name>
<evidence type="ECO:0000313" key="1">
    <source>
        <dbReference type="Proteomes" id="UP000694853"/>
    </source>
</evidence>
<reference evidence="1" key="1">
    <citation type="journal article" date="2019" name="Toxins">
        <title>Detection of Abrin-Like and Prepropulchellin-Like Toxin Genes and Transcripts Using Whole Genome Sequencing and Full-Length Transcript Sequencing of Abrus precatorius.</title>
        <authorList>
            <person name="Hovde B.T."/>
            <person name="Daligault H.E."/>
            <person name="Hanschen E.R."/>
            <person name="Kunde Y.A."/>
            <person name="Johnson M.B."/>
            <person name="Starkenburg S.R."/>
            <person name="Johnson S.L."/>
        </authorList>
    </citation>
    <scope>NUCLEOTIDE SEQUENCE [LARGE SCALE GENOMIC DNA]</scope>
</reference>
<dbReference type="OrthoDB" id="1928932at2759"/>